<organism evidence="1 2">
    <name type="scientific">Hymenobacter psychrophilus</name>
    <dbReference type="NCBI Taxonomy" id="651662"/>
    <lineage>
        <taxon>Bacteria</taxon>
        <taxon>Pseudomonadati</taxon>
        <taxon>Bacteroidota</taxon>
        <taxon>Cytophagia</taxon>
        <taxon>Cytophagales</taxon>
        <taxon>Hymenobacteraceae</taxon>
        <taxon>Hymenobacter</taxon>
    </lineage>
</organism>
<dbReference type="Proteomes" id="UP000199249">
    <property type="component" value="Unassembled WGS sequence"/>
</dbReference>
<dbReference type="STRING" id="651662.SAMN04488069_111112"/>
<evidence type="ECO:0000313" key="2">
    <source>
        <dbReference type="Proteomes" id="UP000199249"/>
    </source>
</evidence>
<protein>
    <submittedName>
        <fullName evidence="1">Uncharacterized protein</fullName>
    </submittedName>
</protein>
<dbReference type="RefSeq" id="WP_175471013.1">
    <property type="nucleotide sequence ID" value="NZ_FNOV01000011.1"/>
</dbReference>
<reference evidence="2" key="1">
    <citation type="submission" date="2016-10" db="EMBL/GenBank/DDBJ databases">
        <authorList>
            <person name="Varghese N."/>
            <person name="Submissions S."/>
        </authorList>
    </citation>
    <scope>NUCLEOTIDE SEQUENCE [LARGE SCALE GENOMIC DNA]</scope>
    <source>
        <strain evidence="2">CGMCC 1.8975</strain>
    </source>
</reference>
<evidence type="ECO:0000313" key="1">
    <source>
        <dbReference type="EMBL" id="SDY67287.1"/>
    </source>
</evidence>
<gene>
    <name evidence="1" type="ORF">SAMN04488069_111112</name>
</gene>
<name>A0A1H3LRW2_9BACT</name>
<dbReference type="EMBL" id="FNOV01000011">
    <property type="protein sequence ID" value="SDY67287.1"/>
    <property type="molecule type" value="Genomic_DNA"/>
</dbReference>
<keyword evidence="2" id="KW-1185">Reference proteome</keyword>
<sequence>MANSLQPGQLTQEDEDTQGQVNTEALELLFGSMMYTHACLTPARCFLVRWAA</sequence>
<proteinExistence type="predicted"/>
<dbReference type="AlphaFoldDB" id="A0A1H3LRW2"/>
<accession>A0A1H3LRW2</accession>